<evidence type="ECO:0000313" key="2">
    <source>
        <dbReference type="Proteomes" id="UP001162131"/>
    </source>
</evidence>
<name>A0AAU9IPF5_9CILI</name>
<accession>A0AAU9IPF5</accession>
<reference evidence="1" key="1">
    <citation type="submission" date="2021-09" db="EMBL/GenBank/DDBJ databases">
        <authorList>
            <consortium name="AG Swart"/>
            <person name="Singh M."/>
            <person name="Singh A."/>
            <person name="Seah K."/>
            <person name="Emmerich C."/>
        </authorList>
    </citation>
    <scope>NUCLEOTIDE SEQUENCE</scope>
    <source>
        <strain evidence="1">ATCC30299</strain>
    </source>
</reference>
<sequence length="81" mass="9388">MGACIGSENNLRVIRLKQEKQPDPRKLDEIRYQINKAKALNAPLLNLELNKLYMKRMQWIPTRASIDVEDGQNCEAVTVEY</sequence>
<organism evidence="1 2">
    <name type="scientific">Blepharisma stoltei</name>
    <dbReference type="NCBI Taxonomy" id="1481888"/>
    <lineage>
        <taxon>Eukaryota</taxon>
        <taxon>Sar</taxon>
        <taxon>Alveolata</taxon>
        <taxon>Ciliophora</taxon>
        <taxon>Postciliodesmatophora</taxon>
        <taxon>Heterotrichea</taxon>
        <taxon>Heterotrichida</taxon>
        <taxon>Blepharismidae</taxon>
        <taxon>Blepharisma</taxon>
    </lineage>
</organism>
<protein>
    <submittedName>
        <fullName evidence="1">Uncharacterized protein</fullName>
    </submittedName>
</protein>
<comment type="caution">
    <text evidence="1">The sequence shown here is derived from an EMBL/GenBank/DDBJ whole genome shotgun (WGS) entry which is preliminary data.</text>
</comment>
<evidence type="ECO:0000313" key="1">
    <source>
        <dbReference type="EMBL" id="CAG9316700.1"/>
    </source>
</evidence>
<gene>
    <name evidence="1" type="ORF">BSTOLATCC_MIC16806</name>
</gene>
<dbReference type="EMBL" id="CAJZBQ010000016">
    <property type="protein sequence ID" value="CAG9316700.1"/>
    <property type="molecule type" value="Genomic_DNA"/>
</dbReference>
<proteinExistence type="predicted"/>
<keyword evidence="2" id="KW-1185">Reference proteome</keyword>
<dbReference type="Proteomes" id="UP001162131">
    <property type="component" value="Unassembled WGS sequence"/>
</dbReference>
<dbReference type="AlphaFoldDB" id="A0AAU9IPF5"/>